<evidence type="ECO:0000256" key="1">
    <source>
        <dbReference type="ARBA" id="ARBA00004370"/>
    </source>
</evidence>
<dbReference type="EMBL" id="JBEWLY010000027">
    <property type="protein sequence ID" value="MET1757070.1"/>
    <property type="molecule type" value="Genomic_DNA"/>
</dbReference>
<evidence type="ECO:0000256" key="3">
    <source>
        <dbReference type="ARBA" id="ARBA00022989"/>
    </source>
</evidence>
<evidence type="ECO:0000313" key="7">
    <source>
        <dbReference type="Proteomes" id="UP001548713"/>
    </source>
</evidence>
<keyword evidence="7" id="KW-1185">Reference proteome</keyword>
<keyword evidence="4 5" id="KW-0472">Membrane</keyword>
<feature type="transmembrane region" description="Helical" evidence="5">
    <location>
        <begin position="120"/>
        <end position="142"/>
    </location>
</feature>
<dbReference type="RefSeq" id="WP_353985554.1">
    <property type="nucleotide sequence ID" value="NZ_JBEWLY010000027.1"/>
</dbReference>
<name>A0ABV2D5E8_9SPHN</name>
<dbReference type="InterPro" id="IPR023352">
    <property type="entry name" value="MAPEG-like_dom_sf"/>
</dbReference>
<accession>A0ABV2D5E8</accession>
<feature type="transmembrane region" description="Helical" evidence="5">
    <location>
        <begin position="73"/>
        <end position="99"/>
    </location>
</feature>
<keyword evidence="3 5" id="KW-1133">Transmembrane helix</keyword>
<protein>
    <submittedName>
        <fullName evidence="6">MAPEG family protein</fullName>
    </submittedName>
</protein>
<evidence type="ECO:0000256" key="5">
    <source>
        <dbReference type="SAM" id="Phobius"/>
    </source>
</evidence>
<gene>
    <name evidence="6" type="ORF">ABVV53_16640</name>
</gene>
<dbReference type="Pfam" id="PF01124">
    <property type="entry name" value="MAPEG"/>
    <property type="match status" value="1"/>
</dbReference>
<comment type="subcellular location">
    <subcellularLocation>
        <location evidence="1">Membrane</location>
    </subcellularLocation>
</comment>
<feature type="transmembrane region" description="Helical" evidence="5">
    <location>
        <begin position="9"/>
        <end position="30"/>
    </location>
</feature>
<reference evidence="6 7" key="1">
    <citation type="submission" date="2024-07" db="EMBL/GenBank/DDBJ databases">
        <title>Novosphingobium kalidii RD2P27.</title>
        <authorList>
            <person name="Sun J.-Q."/>
        </authorList>
    </citation>
    <scope>NUCLEOTIDE SEQUENCE [LARGE SCALE GENOMIC DNA]</scope>
    <source>
        <strain evidence="6 7">RD2P27</strain>
    </source>
</reference>
<dbReference type="SUPFAM" id="SSF161084">
    <property type="entry name" value="MAPEG domain-like"/>
    <property type="match status" value="1"/>
</dbReference>
<comment type="caution">
    <text evidence="6">The sequence shown here is derived from an EMBL/GenBank/DDBJ whole genome shotgun (WGS) entry which is preliminary data.</text>
</comment>
<evidence type="ECO:0000256" key="2">
    <source>
        <dbReference type="ARBA" id="ARBA00022692"/>
    </source>
</evidence>
<keyword evidence="2 5" id="KW-0812">Transmembrane</keyword>
<proteinExistence type="predicted"/>
<dbReference type="Gene3D" id="1.20.120.550">
    <property type="entry name" value="Membrane associated eicosanoid/glutathione metabolism-like domain"/>
    <property type="match status" value="1"/>
</dbReference>
<dbReference type="Proteomes" id="UP001548713">
    <property type="component" value="Unassembled WGS sequence"/>
</dbReference>
<sequence length="144" mass="15522">MPYATDQTLIFLPVLLVIALTLVAFVRLAMGRAAAVKGGHDPSYYRAHHGTPEPESAAAGARHWDNLFELPTLFYAGCLTSFVLGGVTGWTLAFAWGYAAARVVQSLVHMTYNDPAHRGLAFVVGVVFVFALWINVALSIFAGL</sequence>
<evidence type="ECO:0000256" key="4">
    <source>
        <dbReference type="ARBA" id="ARBA00023136"/>
    </source>
</evidence>
<organism evidence="6 7">
    <name type="scientific">Novosphingobium kalidii</name>
    <dbReference type="NCBI Taxonomy" id="3230299"/>
    <lineage>
        <taxon>Bacteria</taxon>
        <taxon>Pseudomonadati</taxon>
        <taxon>Pseudomonadota</taxon>
        <taxon>Alphaproteobacteria</taxon>
        <taxon>Sphingomonadales</taxon>
        <taxon>Sphingomonadaceae</taxon>
        <taxon>Novosphingobium</taxon>
    </lineage>
</organism>
<evidence type="ECO:0000313" key="6">
    <source>
        <dbReference type="EMBL" id="MET1757070.1"/>
    </source>
</evidence>
<dbReference type="InterPro" id="IPR001129">
    <property type="entry name" value="Membr-assoc_MAPEG"/>
</dbReference>